<evidence type="ECO:0000256" key="3">
    <source>
        <dbReference type="ARBA" id="ARBA00023163"/>
    </source>
</evidence>
<dbReference type="InterPro" id="IPR052158">
    <property type="entry name" value="INH-QAR"/>
</dbReference>
<dbReference type="GO" id="GO:0003700">
    <property type="term" value="F:DNA-binding transcription factor activity"/>
    <property type="evidence" value="ECO:0007669"/>
    <property type="project" value="InterPro"/>
</dbReference>
<sequence length="343" mass="37887">MRRPGDVYEWQICRSSMIYCHNRLVPHSWNVAVLVENGVAPFELGVACEVFGTDRGEQGLPTYEFALCSESTSPVRTKSGFRLIATHGLERLREADLVIVPPIDEPAPPEVSRSVSNALSEAVEAGSWAAALCSGVFVLGEAGLLGGGKAAVHWYKAADFRSRFPGIEVDESVLYTANPPIFTSAGTAAAIDLCLHLVRVRSGARTANAIARRMVVPPHREGGQAQYIELPVPTSADTMGPVLDWMQRNLRRELTVTELARRARMSPRTFARRFRTETGTTPHHWLTTQRVARAQRLLEDTDSTLEVVADSCGFGNAAALRHHFLRRLSVTPTEYRHTFRDRG</sequence>
<proteinExistence type="predicted"/>
<dbReference type="SUPFAM" id="SSF52317">
    <property type="entry name" value="Class I glutamine amidotransferase-like"/>
    <property type="match status" value="1"/>
</dbReference>
<evidence type="ECO:0000259" key="4">
    <source>
        <dbReference type="PROSITE" id="PS01124"/>
    </source>
</evidence>
<dbReference type="EMBL" id="FOMZ01000007">
    <property type="protein sequence ID" value="SFE07576.1"/>
    <property type="molecule type" value="Genomic_DNA"/>
</dbReference>
<accession>A0A1I1XJR0</accession>
<evidence type="ECO:0000313" key="5">
    <source>
        <dbReference type="EMBL" id="SFE07576.1"/>
    </source>
</evidence>
<dbReference type="PANTHER" id="PTHR43130:SF3">
    <property type="entry name" value="HTH-TYPE TRANSCRIPTIONAL REGULATOR RV1931C"/>
    <property type="match status" value="1"/>
</dbReference>
<dbReference type="SUPFAM" id="SSF46689">
    <property type="entry name" value="Homeodomain-like"/>
    <property type="match status" value="2"/>
</dbReference>
<dbReference type="GO" id="GO:0043565">
    <property type="term" value="F:sequence-specific DNA binding"/>
    <property type="evidence" value="ECO:0007669"/>
    <property type="project" value="InterPro"/>
</dbReference>
<dbReference type="InterPro" id="IPR002818">
    <property type="entry name" value="DJ-1/PfpI"/>
</dbReference>
<dbReference type="PROSITE" id="PS00041">
    <property type="entry name" value="HTH_ARAC_FAMILY_1"/>
    <property type="match status" value="1"/>
</dbReference>
<evidence type="ECO:0000256" key="2">
    <source>
        <dbReference type="ARBA" id="ARBA00023125"/>
    </source>
</evidence>
<evidence type="ECO:0000313" key="6">
    <source>
        <dbReference type="Proteomes" id="UP000198716"/>
    </source>
</evidence>
<dbReference type="AlphaFoldDB" id="A0A1I1XJR0"/>
<feature type="domain" description="HTH araC/xylS-type" evidence="4">
    <location>
        <begin position="240"/>
        <end position="338"/>
    </location>
</feature>
<keyword evidence="2 5" id="KW-0238">DNA-binding</keyword>
<dbReference type="PANTHER" id="PTHR43130">
    <property type="entry name" value="ARAC-FAMILY TRANSCRIPTIONAL REGULATOR"/>
    <property type="match status" value="1"/>
</dbReference>
<dbReference type="InterPro" id="IPR009057">
    <property type="entry name" value="Homeodomain-like_sf"/>
</dbReference>
<dbReference type="Pfam" id="PF12833">
    <property type="entry name" value="HTH_18"/>
    <property type="match status" value="1"/>
</dbReference>
<keyword evidence="3" id="KW-0804">Transcription</keyword>
<dbReference type="Proteomes" id="UP000198716">
    <property type="component" value="Unassembled WGS sequence"/>
</dbReference>
<dbReference type="SMART" id="SM00342">
    <property type="entry name" value="HTH_ARAC"/>
    <property type="match status" value="1"/>
</dbReference>
<protein>
    <submittedName>
        <fullName evidence="5">Transcriptional regulator GlxA family, contains an amidase domain and an AraC-type DNA-binding HTH domain</fullName>
    </submittedName>
</protein>
<dbReference type="Pfam" id="PF01965">
    <property type="entry name" value="DJ-1_PfpI"/>
    <property type="match status" value="1"/>
</dbReference>
<dbReference type="Gene3D" id="1.10.10.60">
    <property type="entry name" value="Homeodomain-like"/>
    <property type="match status" value="1"/>
</dbReference>
<dbReference type="InterPro" id="IPR029062">
    <property type="entry name" value="Class_I_gatase-like"/>
</dbReference>
<name>A0A1I1XJR0_9ACTN</name>
<keyword evidence="6" id="KW-1185">Reference proteome</keyword>
<dbReference type="InterPro" id="IPR018060">
    <property type="entry name" value="HTH_AraC"/>
</dbReference>
<evidence type="ECO:0000256" key="1">
    <source>
        <dbReference type="ARBA" id="ARBA00023015"/>
    </source>
</evidence>
<dbReference type="CDD" id="cd03137">
    <property type="entry name" value="GATase1_AraC_1"/>
    <property type="match status" value="1"/>
</dbReference>
<reference evidence="6" key="1">
    <citation type="submission" date="2016-10" db="EMBL/GenBank/DDBJ databases">
        <authorList>
            <person name="Varghese N."/>
            <person name="Submissions S."/>
        </authorList>
    </citation>
    <scope>NUCLEOTIDE SEQUENCE [LARGE SCALE GENOMIC DNA]</scope>
    <source>
        <strain evidence="6">DSM 45004</strain>
    </source>
</reference>
<dbReference type="PROSITE" id="PS01124">
    <property type="entry name" value="HTH_ARAC_FAMILY_2"/>
    <property type="match status" value="1"/>
</dbReference>
<dbReference type="Gene3D" id="3.40.50.880">
    <property type="match status" value="1"/>
</dbReference>
<keyword evidence="1" id="KW-0805">Transcription regulation</keyword>
<dbReference type="InterPro" id="IPR018062">
    <property type="entry name" value="HTH_AraC-typ_CS"/>
</dbReference>
<gene>
    <name evidence="5" type="ORF">SAMN04487819_107230</name>
</gene>
<organism evidence="5 6">
    <name type="scientific">Actinopolyspora alba</name>
    <dbReference type="NCBI Taxonomy" id="673379"/>
    <lineage>
        <taxon>Bacteria</taxon>
        <taxon>Bacillati</taxon>
        <taxon>Actinomycetota</taxon>
        <taxon>Actinomycetes</taxon>
        <taxon>Actinopolysporales</taxon>
        <taxon>Actinopolysporaceae</taxon>
        <taxon>Actinopolyspora</taxon>
        <taxon>Actinopolyspora alba group</taxon>
    </lineage>
</organism>